<evidence type="ECO:0000313" key="1">
    <source>
        <dbReference type="EMBL" id="CAF0688779.1"/>
    </source>
</evidence>
<keyword evidence="2" id="KW-1185">Reference proteome</keyword>
<dbReference type="EMBL" id="CAJNOB010000001">
    <property type="protein sequence ID" value="CAF0688779.1"/>
    <property type="molecule type" value="Genomic_DNA"/>
</dbReference>
<protein>
    <submittedName>
        <fullName evidence="1">Uncharacterized protein</fullName>
    </submittedName>
</protein>
<accession>A0A8J2BI87</accession>
<reference evidence="1" key="1">
    <citation type="submission" date="2021-02" db="EMBL/GenBank/DDBJ databases">
        <authorList>
            <person name="Cremers G."/>
            <person name="Picone N."/>
        </authorList>
    </citation>
    <scope>NUCLEOTIDE SEQUENCE</scope>
    <source>
        <strain evidence="1">PQ17</strain>
    </source>
</reference>
<gene>
    <name evidence="1" type="ORF">MPNT_10004</name>
</gene>
<comment type="caution">
    <text evidence="1">The sequence shown here is derived from an EMBL/GenBank/DDBJ whole genome shotgun (WGS) entry which is preliminary data.</text>
</comment>
<dbReference type="AlphaFoldDB" id="A0A8J2BI87"/>
<sequence>MESLFKRNAVHYPCESREQHVPKKVVERRIIPLLRQDLPHFVLVFSTERKVKREIPRPIPSISPAGLASLLGR</sequence>
<name>A0A8J2BI87_9BACT</name>
<evidence type="ECO:0000313" key="2">
    <source>
        <dbReference type="Proteomes" id="UP000663859"/>
    </source>
</evidence>
<organism evidence="1 2">
    <name type="scientific">Candidatus Methylacidithermus pantelleriae</name>
    <dbReference type="NCBI Taxonomy" id="2744239"/>
    <lineage>
        <taxon>Bacteria</taxon>
        <taxon>Pseudomonadati</taxon>
        <taxon>Verrucomicrobiota</taxon>
        <taxon>Methylacidiphilae</taxon>
        <taxon>Methylacidiphilales</taxon>
        <taxon>Methylacidiphilaceae</taxon>
        <taxon>Candidatus Methylacidithermus</taxon>
    </lineage>
</organism>
<dbReference type="Proteomes" id="UP000663859">
    <property type="component" value="Unassembled WGS sequence"/>
</dbReference>
<proteinExistence type="predicted"/>